<feature type="domain" description="N-acetyltransferase" evidence="3">
    <location>
        <begin position="106"/>
        <end position="257"/>
    </location>
</feature>
<sequence length="277" mass="30271">MSRRAQGVTATATTGEHSSDTTTHNVQPTSQPSKKPSPDQGGRAFPIEAPPTPAIMPIPRADAITIAPGYRPGILARTLEMHLDYYYPRNGWGRQFEAVLSTGMGDLLKRLDRPVNQVWSAVLSAPAPVQTPAPTENPTPLPAPAGEGPLPATAAALAERIVGVVYIDGECTGEDGVARLRCFIVDESVRGTGVGRKLLNEAMEFVKRVGFRECRLSTMRSLAAARRLYESVGFVEAGEEWFEEFGKGAWEMKYVWRRPDTRDDGESVQEKQCQTTE</sequence>
<gene>
    <name evidence="4" type="ORF">VTJ49DRAFT_6996</name>
</gene>
<dbReference type="InterPro" id="IPR000182">
    <property type="entry name" value="GNAT_dom"/>
</dbReference>
<name>A0ABR3VI64_HUMIN</name>
<dbReference type="SUPFAM" id="SSF55729">
    <property type="entry name" value="Acyl-CoA N-acyltransferases (Nat)"/>
    <property type="match status" value="1"/>
</dbReference>
<feature type="region of interest" description="Disordered" evidence="2">
    <location>
        <begin position="1"/>
        <end position="54"/>
    </location>
</feature>
<keyword evidence="5" id="KW-1185">Reference proteome</keyword>
<protein>
    <recommendedName>
        <fullName evidence="3">N-acetyltransferase domain-containing protein</fullName>
    </recommendedName>
</protein>
<accession>A0ABR3VI64</accession>
<dbReference type="PANTHER" id="PTHR13947">
    <property type="entry name" value="GNAT FAMILY N-ACETYLTRANSFERASE"/>
    <property type="match status" value="1"/>
</dbReference>
<feature type="region of interest" description="Disordered" evidence="2">
    <location>
        <begin position="128"/>
        <end position="148"/>
    </location>
</feature>
<organism evidence="4 5">
    <name type="scientific">Humicola insolens</name>
    <name type="common">Soft-rot fungus</name>
    <dbReference type="NCBI Taxonomy" id="85995"/>
    <lineage>
        <taxon>Eukaryota</taxon>
        <taxon>Fungi</taxon>
        <taxon>Dikarya</taxon>
        <taxon>Ascomycota</taxon>
        <taxon>Pezizomycotina</taxon>
        <taxon>Sordariomycetes</taxon>
        <taxon>Sordariomycetidae</taxon>
        <taxon>Sordariales</taxon>
        <taxon>Chaetomiaceae</taxon>
        <taxon>Mycothermus</taxon>
    </lineage>
</organism>
<dbReference type="Gene3D" id="3.40.630.30">
    <property type="match status" value="1"/>
</dbReference>
<dbReference type="PANTHER" id="PTHR13947:SF37">
    <property type="entry name" value="LD18367P"/>
    <property type="match status" value="1"/>
</dbReference>
<dbReference type="Pfam" id="PF13508">
    <property type="entry name" value="Acetyltransf_7"/>
    <property type="match status" value="1"/>
</dbReference>
<dbReference type="CDD" id="cd04301">
    <property type="entry name" value="NAT_SF"/>
    <property type="match status" value="1"/>
</dbReference>
<evidence type="ECO:0000313" key="4">
    <source>
        <dbReference type="EMBL" id="KAL1841505.1"/>
    </source>
</evidence>
<dbReference type="InterPro" id="IPR050769">
    <property type="entry name" value="NAT_camello-type"/>
</dbReference>
<feature type="compositionally biased region" description="Pro residues" evidence="2">
    <location>
        <begin position="129"/>
        <end position="143"/>
    </location>
</feature>
<evidence type="ECO:0000256" key="2">
    <source>
        <dbReference type="SAM" id="MobiDB-lite"/>
    </source>
</evidence>
<comment type="caution">
    <text evidence="4">The sequence shown here is derived from an EMBL/GenBank/DDBJ whole genome shotgun (WGS) entry which is preliminary data.</text>
</comment>
<dbReference type="PROSITE" id="PS51186">
    <property type="entry name" value="GNAT"/>
    <property type="match status" value="1"/>
</dbReference>
<dbReference type="Proteomes" id="UP001583172">
    <property type="component" value="Unassembled WGS sequence"/>
</dbReference>
<proteinExistence type="predicted"/>
<feature type="compositionally biased region" description="Polar residues" evidence="2">
    <location>
        <begin position="8"/>
        <end position="26"/>
    </location>
</feature>
<keyword evidence="1" id="KW-0808">Transferase</keyword>
<reference evidence="4 5" key="1">
    <citation type="journal article" date="2024" name="Commun. Biol.">
        <title>Comparative genomic analysis of thermophilic fungi reveals convergent evolutionary adaptations and gene losses.</title>
        <authorList>
            <person name="Steindorff A.S."/>
            <person name="Aguilar-Pontes M.V."/>
            <person name="Robinson A.J."/>
            <person name="Andreopoulos B."/>
            <person name="LaButti K."/>
            <person name="Kuo A."/>
            <person name="Mondo S."/>
            <person name="Riley R."/>
            <person name="Otillar R."/>
            <person name="Haridas S."/>
            <person name="Lipzen A."/>
            <person name="Grimwood J."/>
            <person name="Schmutz J."/>
            <person name="Clum A."/>
            <person name="Reid I.D."/>
            <person name="Moisan M.C."/>
            <person name="Butler G."/>
            <person name="Nguyen T.T.M."/>
            <person name="Dewar K."/>
            <person name="Conant G."/>
            <person name="Drula E."/>
            <person name="Henrissat B."/>
            <person name="Hansel C."/>
            <person name="Singer S."/>
            <person name="Hutchinson M.I."/>
            <person name="de Vries R.P."/>
            <person name="Natvig D.O."/>
            <person name="Powell A.J."/>
            <person name="Tsang A."/>
            <person name="Grigoriev I.V."/>
        </authorList>
    </citation>
    <scope>NUCLEOTIDE SEQUENCE [LARGE SCALE GENOMIC DNA]</scope>
    <source>
        <strain evidence="4 5">CBS 620.91</strain>
    </source>
</reference>
<evidence type="ECO:0000256" key="1">
    <source>
        <dbReference type="ARBA" id="ARBA00022679"/>
    </source>
</evidence>
<evidence type="ECO:0000313" key="5">
    <source>
        <dbReference type="Proteomes" id="UP001583172"/>
    </source>
</evidence>
<dbReference type="EMBL" id="JAZGSY010000073">
    <property type="protein sequence ID" value="KAL1841505.1"/>
    <property type="molecule type" value="Genomic_DNA"/>
</dbReference>
<evidence type="ECO:0000259" key="3">
    <source>
        <dbReference type="PROSITE" id="PS51186"/>
    </source>
</evidence>
<dbReference type="InterPro" id="IPR016181">
    <property type="entry name" value="Acyl_CoA_acyltransferase"/>
</dbReference>